<evidence type="ECO:0000256" key="1">
    <source>
        <dbReference type="SAM" id="MobiDB-lite"/>
    </source>
</evidence>
<dbReference type="OrthoDB" id="20839at2759"/>
<dbReference type="RefSeq" id="XP_028875756.1">
    <property type="nucleotide sequence ID" value="XM_029017177.1"/>
</dbReference>
<dbReference type="GeneID" id="39976956"/>
<dbReference type="InterPro" id="IPR011011">
    <property type="entry name" value="Znf_FYVE_PHD"/>
</dbReference>
<dbReference type="PROSITE" id="PS00018">
    <property type="entry name" value="EF_HAND_1"/>
    <property type="match status" value="1"/>
</dbReference>
<reference evidence="2 3" key="1">
    <citation type="submission" date="2016-10" db="EMBL/GenBank/DDBJ databases">
        <title>Reductive evolution of mitochondrial metabolism and differential evolution of invasion-related proteins in Cryptosporidium.</title>
        <authorList>
            <person name="Liu S."/>
            <person name="Roellig D.M."/>
            <person name="Guo Y."/>
            <person name="Li N."/>
            <person name="Frace M.A."/>
            <person name="Tang K."/>
            <person name="Zhang L."/>
            <person name="Feng Y."/>
            <person name="Xiao L."/>
        </authorList>
    </citation>
    <scope>NUCLEOTIDE SEQUENCE [LARGE SCALE GENOMIC DNA]</scope>
    <source>
        <strain evidence="2">39726</strain>
    </source>
</reference>
<dbReference type="Proteomes" id="UP000186176">
    <property type="component" value="Unassembled WGS sequence"/>
</dbReference>
<sequence>MFINILSTSQNNKEVVTDTHNRTLNEAEKDFIGHSIFQGYTQTSDLIFNTQEKINANLIEKTSNPNDYNQNNNSSPVDELGNQNCISLEALKGKMSQDVAFDSDFKNKSKNNLDLNWQEGKVSIKKGKIKVECNYAFTPTKSSLRVRCIYCKKIYFSVKGFINHRGRCIYYKTFQNTQYENNSQNCKSNSNKYSLLNPIEKSFMNNNQQILNSLVSTQQTENSQYNAKTNSSLQSTTNEDAILFNYNFDNKFSFEDKEIQDNLNTKNLLSKATNGNFHIIDSDKNVNSNSSQFELNKKLNSKIENRSLYRDKVDIENFKMYLYAAISCLPKYLVAKILKKINPDASVVIDENSEQNITKEELIDILFLGMEPTVVKNSSELKSQTNEEPIESNKCLLNKLQSNKTEKIELELESIKPEKQNNNEVLKDESFQSNIPVFFRHSLPKDSEWKCYICKAQREGKESMNMCVNCGYVYHLICQNQINRTTKNDWFCDYCKTYGNKLKPGSKFQIGELVWVNYKGTFWPAQIMEFSKEQFEAFIFHIEKRVEKSSNEILSWSKGITSIDGLASKGTFVRESVSSVMHWQSVYKAIKYYTSSLRSKQRRLPQINSKKNKSPGFMMDDIRKKKIGNQALDDSNSETQVFHPIPNRISGELE</sequence>
<dbReference type="AlphaFoldDB" id="A0A1J4MK15"/>
<evidence type="ECO:0000313" key="2">
    <source>
        <dbReference type="EMBL" id="OII74610.1"/>
    </source>
</evidence>
<dbReference type="InterPro" id="IPR018247">
    <property type="entry name" value="EF_Hand_1_Ca_BS"/>
</dbReference>
<accession>A0A1J4MK15</accession>
<dbReference type="SUPFAM" id="SSF57903">
    <property type="entry name" value="FYVE/PHD zinc finger"/>
    <property type="match status" value="1"/>
</dbReference>
<dbReference type="VEuPathDB" id="CryptoDB:cubi_00163"/>
<protein>
    <submittedName>
        <fullName evidence="2">PHD finger domain-containing protein</fullName>
    </submittedName>
</protein>
<dbReference type="InterPro" id="IPR013083">
    <property type="entry name" value="Znf_RING/FYVE/PHD"/>
</dbReference>
<feature type="region of interest" description="Disordered" evidence="1">
    <location>
        <begin position="634"/>
        <end position="654"/>
    </location>
</feature>
<dbReference type="Gene3D" id="3.30.40.10">
    <property type="entry name" value="Zinc/RING finger domain, C3HC4 (zinc finger)"/>
    <property type="match status" value="1"/>
</dbReference>
<organism evidence="2 3">
    <name type="scientific">Cryptosporidium ubiquitum</name>
    <dbReference type="NCBI Taxonomy" id="857276"/>
    <lineage>
        <taxon>Eukaryota</taxon>
        <taxon>Sar</taxon>
        <taxon>Alveolata</taxon>
        <taxon>Apicomplexa</taxon>
        <taxon>Conoidasida</taxon>
        <taxon>Coccidia</taxon>
        <taxon>Eucoccidiorida</taxon>
        <taxon>Eimeriorina</taxon>
        <taxon>Cryptosporidiidae</taxon>
        <taxon>Cryptosporidium</taxon>
    </lineage>
</organism>
<keyword evidence="3" id="KW-1185">Reference proteome</keyword>
<proteinExistence type="predicted"/>
<gene>
    <name evidence="2" type="ORF">cubi_00163</name>
</gene>
<dbReference type="EMBL" id="LRBP01000009">
    <property type="protein sequence ID" value="OII74610.1"/>
    <property type="molecule type" value="Genomic_DNA"/>
</dbReference>
<evidence type="ECO:0000313" key="3">
    <source>
        <dbReference type="Proteomes" id="UP000186176"/>
    </source>
</evidence>
<name>A0A1J4MK15_9CRYT</name>
<dbReference type="CDD" id="cd15489">
    <property type="entry name" value="PHD_SF"/>
    <property type="match status" value="1"/>
</dbReference>
<comment type="caution">
    <text evidence="2">The sequence shown here is derived from an EMBL/GenBank/DDBJ whole genome shotgun (WGS) entry which is preliminary data.</text>
</comment>